<proteinExistence type="inferred from homology"/>
<keyword evidence="3" id="KW-1003">Cell membrane</keyword>
<comment type="similarity">
    <text evidence="7">Belongs to the binding-protein-dependent transport system permease family.</text>
</comment>
<keyword evidence="5 7" id="KW-1133">Transmembrane helix</keyword>
<feature type="transmembrane region" description="Helical" evidence="7">
    <location>
        <begin position="12"/>
        <end position="39"/>
    </location>
</feature>
<feature type="transmembrane region" description="Helical" evidence="7">
    <location>
        <begin position="143"/>
        <end position="164"/>
    </location>
</feature>
<dbReference type="EMBL" id="BDQX01000108">
    <property type="protein sequence ID" value="GBG07732.1"/>
    <property type="molecule type" value="Genomic_DNA"/>
</dbReference>
<dbReference type="Proteomes" id="UP000245202">
    <property type="component" value="Unassembled WGS sequence"/>
</dbReference>
<feature type="transmembrane region" description="Helical" evidence="7">
    <location>
        <begin position="82"/>
        <end position="100"/>
    </location>
</feature>
<keyword evidence="6 7" id="KW-0472">Membrane</keyword>
<keyword evidence="10" id="KW-1185">Reference proteome</keyword>
<feature type="domain" description="ABC transmembrane type-1" evidence="8">
    <location>
        <begin position="71"/>
        <end position="276"/>
    </location>
</feature>
<comment type="caution">
    <text evidence="9">The sequence shown here is derived from an EMBL/GenBank/DDBJ whole genome shotgun (WGS) entry which is preliminary data.</text>
</comment>
<keyword evidence="4 7" id="KW-0812">Transmembrane</keyword>
<evidence type="ECO:0000256" key="6">
    <source>
        <dbReference type="ARBA" id="ARBA00023136"/>
    </source>
</evidence>
<dbReference type="InterPro" id="IPR000515">
    <property type="entry name" value="MetI-like"/>
</dbReference>
<keyword evidence="2 7" id="KW-0813">Transport</keyword>
<protein>
    <recommendedName>
        <fullName evidence="8">ABC transmembrane type-1 domain-containing protein</fullName>
    </recommendedName>
</protein>
<evidence type="ECO:0000256" key="1">
    <source>
        <dbReference type="ARBA" id="ARBA00004651"/>
    </source>
</evidence>
<dbReference type="CDD" id="cd06261">
    <property type="entry name" value="TM_PBP2"/>
    <property type="match status" value="1"/>
</dbReference>
<dbReference type="AlphaFoldDB" id="A0A2R5EM69"/>
<gene>
    <name evidence="9" type="ORF">PAT3040_02292</name>
</gene>
<evidence type="ECO:0000256" key="3">
    <source>
        <dbReference type="ARBA" id="ARBA00022475"/>
    </source>
</evidence>
<evidence type="ECO:0000313" key="10">
    <source>
        <dbReference type="Proteomes" id="UP000245202"/>
    </source>
</evidence>
<name>A0A2R5EM69_9BACL</name>
<dbReference type="GO" id="GO:0005886">
    <property type="term" value="C:plasma membrane"/>
    <property type="evidence" value="ECO:0007669"/>
    <property type="project" value="UniProtKB-SubCell"/>
</dbReference>
<dbReference type="PANTHER" id="PTHR43744:SF9">
    <property type="entry name" value="POLYGALACTURONAN_RHAMNOGALACTURONAN TRANSPORT SYSTEM PERMEASE PROTEIN YTCP"/>
    <property type="match status" value="1"/>
</dbReference>
<evidence type="ECO:0000256" key="7">
    <source>
        <dbReference type="RuleBase" id="RU363032"/>
    </source>
</evidence>
<dbReference type="Gene3D" id="1.10.3720.10">
    <property type="entry name" value="MetI-like"/>
    <property type="match status" value="1"/>
</dbReference>
<feature type="transmembrane region" description="Helical" evidence="7">
    <location>
        <begin position="262"/>
        <end position="279"/>
    </location>
</feature>
<feature type="transmembrane region" description="Helical" evidence="7">
    <location>
        <begin position="112"/>
        <end position="131"/>
    </location>
</feature>
<organism evidence="9 10">
    <name type="scientific">Paenibacillus agaridevorans</name>
    <dbReference type="NCBI Taxonomy" id="171404"/>
    <lineage>
        <taxon>Bacteria</taxon>
        <taxon>Bacillati</taxon>
        <taxon>Bacillota</taxon>
        <taxon>Bacilli</taxon>
        <taxon>Bacillales</taxon>
        <taxon>Paenibacillaceae</taxon>
        <taxon>Paenibacillus</taxon>
    </lineage>
</organism>
<dbReference type="PANTHER" id="PTHR43744">
    <property type="entry name" value="ABC TRANSPORTER PERMEASE PROTEIN MG189-RELATED-RELATED"/>
    <property type="match status" value="1"/>
</dbReference>
<reference evidence="9 10" key="1">
    <citation type="submission" date="2017-08" db="EMBL/GenBank/DDBJ databases">
        <title>Substantial Increase in Enzyme Production by Combined Drug-Resistance Mutations in Paenibacillus agaridevorans.</title>
        <authorList>
            <person name="Tanaka Y."/>
            <person name="Funane K."/>
            <person name="Hosaka T."/>
            <person name="Shiwa Y."/>
            <person name="Fujita N."/>
            <person name="Miyazaki T."/>
            <person name="Yoshikawa H."/>
            <person name="Murakami K."/>
            <person name="Kasahara K."/>
            <person name="Inaoka T."/>
            <person name="Hiraga Y."/>
            <person name="Ochi K."/>
        </authorList>
    </citation>
    <scope>NUCLEOTIDE SEQUENCE [LARGE SCALE GENOMIC DNA]</scope>
    <source>
        <strain evidence="9 10">T-3040</strain>
    </source>
</reference>
<evidence type="ECO:0000256" key="5">
    <source>
        <dbReference type="ARBA" id="ARBA00022989"/>
    </source>
</evidence>
<dbReference type="SUPFAM" id="SSF161098">
    <property type="entry name" value="MetI-like"/>
    <property type="match status" value="1"/>
</dbReference>
<evidence type="ECO:0000256" key="4">
    <source>
        <dbReference type="ARBA" id="ARBA00022692"/>
    </source>
</evidence>
<evidence type="ECO:0000256" key="2">
    <source>
        <dbReference type="ARBA" id="ARBA00022448"/>
    </source>
</evidence>
<dbReference type="PROSITE" id="PS50928">
    <property type="entry name" value="ABC_TM1"/>
    <property type="match status" value="1"/>
</dbReference>
<feature type="transmembrane region" description="Helical" evidence="7">
    <location>
        <begin position="185"/>
        <end position="210"/>
    </location>
</feature>
<evidence type="ECO:0000313" key="9">
    <source>
        <dbReference type="EMBL" id="GBG07732.1"/>
    </source>
</evidence>
<comment type="subcellular location">
    <subcellularLocation>
        <location evidence="1 7">Cell membrane</location>
        <topology evidence="1 7">Multi-pass membrane protein</topology>
    </subcellularLocation>
</comment>
<accession>A0A2R5EM69</accession>
<sequence length="294" mass="32722">MNAHAGQLEKVATVVIYVFLIGLAVSCVLPLIHVLAISLSSASAADAGMVTFWPIDFTFQSYQYVIGKQQFLDSMFISVKRIVLGVTLSMLLTLLAAYPLSKEKNSFRFRTLYVWVFVFTILFHGGLIPWYMTIRSVGMLDSIWALVIPGAVPVFNVVLLLNFFRNLPREIEEAAFVDGANHWVILFKLFLPLSAPALATLTLFSIVGHWNAWFDGLILMNNPTNYPLTSYLQTVVIGRELSQLSPQDAILMSSISDKTSKSAQIFAACLPVLLIYPFLQRYFIKGIVLGSVKG</sequence>
<evidence type="ECO:0000259" key="8">
    <source>
        <dbReference type="PROSITE" id="PS50928"/>
    </source>
</evidence>
<dbReference type="Pfam" id="PF00528">
    <property type="entry name" value="BPD_transp_1"/>
    <property type="match status" value="1"/>
</dbReference>
<dbReference type="InterPro" id="IPR035906">
    <property type="entry name" value="MetI-like_sf"/>
</dbReference>
<dbReference type="RefSeq" id="WP_108992756.1">
    <property type="nucleotide sequence ID" value="NZ_BDQX01000108.1"/>
</dbReference>
<dbReference type="GO" id="GO:0055085">
    <property type="term" value="P:transmembrane transport"/>
    <property type="evidence" value="ECO:0007669"/>
    <property type="project" value="InterPro"/>
</dbReference>